<sequence length="253" mass="26450">MAGRRTDLTRATCVLAAAVLQALFGALGATGAIGERVGDVANAHPHPLLPGGTAFLIWNVIYLLCLASAVRQMFPAQRDRDVHRRTGWWLAAAGVLNAAWIAVFTQGWIALSEVVIVCLLVTLAIAWRALAATPARSWSDRLLLHLTVSAYTGWVALAALVGALTTLVSASPSASLTWPSWAAWVVAVGFIALGLVFGRGVLGFALASAWALVWIAAVAHGPLRIAVAAVLAVMAVVLVVGVARRSGRGWLLG</sequence>
<keyword evidence="1" id="KW-0472">Membrane</keyword>
<dbReference type="RefSeq" id="WP_285663271.1">
    <property type="nucleotide sequence ID" value="NZ_BSTX01000002.1"/>
</dbReference>
<feature type="transmembrane region" description="Helical" evidence="1">
    <location>
        <begin position="109"/>
        <end position="130"/>
    </location>
</feature>
<gene>
    <name evidence="2" type="ORF">Afil01_29050</name>
</gene>
<dbReference type="Proteomes" id="UP001165079">
    <property type="component" value="Unassembled WGS sequence"/>
</dbReference>
<accession>A0A9W6W9K8</accession>
<keyword evidence="1" id="KW-0812">Transmembrane</keyword>
<evidence type="ECO:0008006" key="4">
    <source>
        <dbReference type="Google" id="ProtNLM"/>
    </source>
</evidence>
<dbReference type="EMBL" id="BSTX01000002">
    <property type="protein sequence ID" value="GLZ78098.1"/>
    <property type="molecule type" value="Genomic_DNA"/>
</dbReference>
<evidence type="ECO:0000313" key="3">
    <source>
        <dbReference type="Proteomes" id="UP001165079"/>
    </source>
</evidence>
<keyword evidence="3" id="KW-1185">Reference proteome</keyword>
<dbReference type="Gene3D" id="1.20.1260.100">
    <property type="entry name" value="TspO/MBR protein"/>
    <property type="match status" value="1"/>
</dbReference>
<evidence type="ECO:0000256" key="1">
    <source>
        <dbReference type="SAM" id="Phobius"/>
    </source>
</evidence>
<feature type="transmembrane region" description="Helical" evidence="1">
    <location>
        <begin position="201"/>
        <end position="219"/>
    </location>
</feature>
<reference evidence="2" key="1">
    <citation type="submission" date="2023-03" db="EMBL/GenBank/DDBJ databases">
        <title>Actinorhabdospora filicis NBRC 111898.</title>
        <authorList>
            <person name="Ichikawa N."/>
            <person name="Sato H."/>
            <person name="Tonouchi N."/>
        </authorList>
    </citation>
    <scope>NUCLEOTIDE SEQUENCE</scope>
    <source>
        <strain evidence="2">NBRC 111898</strain>
    </source>
</reference>
<protein>
    <recommendedName>
        <fullName evidence="4">Tryptophan-rich sensory protein</fullName>
    </recommendedName>
</protein>
<dbReference type="AlphaFoldDB" id="A0A9W6W9K8"/>
<dbReference type="PANTHER" id="PTHR33802:SF1">
    <property type="entry name" value="XK-RELATED PROTEIN"/>
    <property type="match status" value="1"/>
</dbReference>
<feature type="transmembrane region" description="Helical" evidence="1">
    <location>
        <begin position="176"/>
        <end position="196"/>
    </location>
</feature>
<organism evidence="2 3">
    <name type="scientific">Actinorhabdospora filicis</name>
    <dbReference type="NCBI Taxonomy" id="1785913"/>
    <lineage>
        <taxon>Bacteria</taxon>
        <taxon>Bacillati</taxon>
        <taxon>Actinomycetota</taxon>
        <taxon>Actinomycetes</taxon>
        <taxon>Micromonosporales</taxon>
        <taxon>Micromonosporaceae</taxon>
        <taxon>Actinorhabdospora</taxon>
    </lineage>
</organism>
<name>A0A9W6W9K8_9ACTN</name>
<proteinExistence type="predicted"/>
<feature type="transmembrane region" description="Helical" evidence="1">
    <location>
        <begin position="86"/>
        <end position="103"/>
    </location>
</feature>
<feature type="transmembrane region" description="Helical" evidence="1">
    <location>
        <begin position="225"/>
        <end position="243"/>
    </location>
</feature>
<dbReference type="InterPro" id="IPR038330">
    <property type="entry name" value="TspO/MBR-related_sf"/>
</dbReference>
<dbReference type="PANTHER" id="PTHR33802">
    <property type="entry name" value="SI:CH211-161H7.5-RELATED"/>
    <property type="match status" value="1"/>
</dbReference>
<evidence type="ECO:0000313" key="2">
    <source>
        <dbReference type="EMBL" id="GLZ78098.1"/>
    </source>
</evidence>
<feature type="transmembrane region" description="Helical" evidence="1">
    <location>
        <begin position="142"/>
        <end position="164"/>
    </location>
</feature>
<keyword evidence="1" id="KW-1133">Transmembrane helix</keyword>
<comment type="caution">
    <text evidence="2">The sequence shown here is derived from an EMBL/GenBank/DDBJ whole genome shotgun (WGS) entry which is preliminary data.</text>
</comment>
<feature type="transmembrane region" description="Helical" evidence="1">
    <location>
        <begin position="52"/>
        <end position="74"/>
    </location>
</feature>